<feature type="region of interest" description="Disordered" evidence="1">
    <location>
        <begin position="111"/>
        <end position="148"/>
    </location>
</feature>
<sequence length="307" mass="34604">MHHHHHRGHFSAAIHWAHHQEQQQQLQIQHEGHWSQLHQQLQQGLVGHHVPQHHHHQGDVDAYVVRLADDVQRYKGLFEEASVRNGELKATVNLNRLELDAKDRVIAEKDQAAGGPRSGSPPGSPMLPAFLYEPSTPRGALRAAPPAPQAAVPRAEDAAAVAHQDVVPQKRRIKREVADQEEKEVVLTRHREPTRDMNDAFERTVQQWMQWEHREEEIEDVGESGRLSLQSRGAQLHPPAKEEGGEEYGLVQNNAQNSQAQFPYESGRSVAKCHTTREKGLERTVRQSETAPEGANPKGVDFCTKRA</sequence>
<dbReference type="Proteomes" id="UP000829354">
    <property type="component" value="Chromosome II"/>
</dbReference>
<feature type="region of interest" description="Disordered" evidence="1">
    <location>
        <begin position="155"/>
        <end position="174"/>
    </location>
</feature>
<dbReference type="EMBL" id="CP092621">
    <property type="protein sequence ID" value="UMM20102.1"/>
    <property type="molecule type" value="Genomic_DNA"/>
</dbReference>
<keyword evidence="3" id="KW-1185">Reference proteome</keyword>
<accession>A0AAE9JA09</accession>
<feature type="region of interest" description="Disordered" evidence="1">
    <location>
        <begin position="230"/>
        <end position="307"/>
    </location>
</feature>
<dbReference type="AlphaFoldDB" id="A0AAE9JA09"/>
<evidence type="ECO:0000256" key="1">
    <source>
        <dbReference type="SAM" id="MobiDB-lite"/>
    </source>
</evidence>
<organism evidence="2 3">
    <name type="scientific">Caenorhabditis briggsae</name>
    <dbReference type="NCBI Taxonomy" id="6238"/>
    <lineage>
        <taxon>Eukaryota</taxon>
        <taxon>Metazoa</taxon>
        <taxon>Ecdysozoa</taxon>
        <taxon>Nematoda</taxon>
        <taxon>Chromadorea</taxon>
        <taxon>Rhabditida</taxon>
        <taxon>Rhabditina</taxon>
        <taxon>Rhabditomorpha</taxon>
        <taxon>Rhabditoidea</taxon>
        <taxon>Rhabditidae</taxon>
        <taxon>Peloderinae</taxon>
        <taxon>Caenorhabditis</taxon>
    </lineage>
</organism>
<protein>
    <submittedName>
        <fullName evidence="2">Uncharacterized protein</fullName>
    </submittedName>
</protein>
<reference evidence="2 3" key="1">
    <citation type="submission" date="2022-04" db="EMBL/GenBank/DDBJ databases">
        <title>Chromosome-level reference genomes for two strains of Caenorhabditis briggsae: an improved platform for comparative genomics.</title>
        <authorList>
            <person name="Stevens L."/>
            <person name="Andersen E."/>
        </authorList>
    </citation>
    <scope>NUCLEOTIDE SEQUENCE [LARGE SCALE GENOMIC DNA]</scope>
    <source>
        <strain evidence="2">VX34</strain>
        <tissue evidence="2">Whole-organism</tissue>
    </source>
</reference>
<evidence type="ECO:0000313" key="2">
    <source>
        <dbReference type="EMBL" id="UMM20102.1"/>
    </source>
</evidence>
<gene>
    <name evidence="2" type="ORF">L5515_015460</name>
</gene>
<feature type="compositionally biased region" description="Basic and acidic residues" evidence="1">
    <location>
        <begin position="275"/>
        <end position="286"/>
    </location>
</feature>
<evidence type="ECO:0000313" key="3">
    <source>
        <dbReference type="Proteomes" id="UP000829354"/>
    </source>
</evidence>
<proteinExistence type="predicted"/>
<feature type="compositionally biased region" description="Polar residues" evidence="1">
    <location>
        <begin position="251"/>
        <end position="261"/>
    </location>
</feature>
<feature type="compositionally biased region" description="Low complexity" evidence="1">
    <location>
        <begin position="137"/>
        <end position="148"/>
    </location>
</feature>
<name>A0AAE9JA09_CAEBR</name>